<accession>A0ABT0P967</accession>
<comment type="caution">
    <text evidence="1">The sequence shown here is derived from an EMBL/GenBank/DDBJ whole genome shotgun (WGS) entry which is preliminary data.</text>
</comment>
<proteinExistence type="predicted"/>
<evidence type="ECO:0000313" key="1">
    <source>
        <dbReference type="EMBL" id="MCL6230016.1"/>
    </source>
</evidence>
<reference evidence="1 2" key="1">
    <citation type="submission" date="2022-05" db="EMBL/GenBank/DDBJ databases">
        <title>Description of the Bartonella bilalgolemii sp. nov. Isolated from Apodemus uralensis (Pallas 1811).</title>
        <authorList>
            <person name="Zgheib R."/>
            <person name="Celebi B."/>
        </authorList>
    </citation>
    <scope>NUCLEOTIDE SEQUENCE [LARGE SCALE GENOMIC DNA]</scope>
    <source>
        <strain evidence="1 2">G70</strain>
    </source>
</reference>
<gene>
    <name evidence="1" type="ORF">M4Z11_05320</name>
</gene>
<dbReference type="RefSeq" id="WP_249677272.1">
    <property type="nucleotide sequence ID" value="NZ_JAMCOF010000008.1"/>
</dbReference>
<organism evidence="1 2">
    <name type="scientific">Bartonella bilalgolemii</name>
    <dbReference type="NCBI Taxonomy" id="2942911"/>
    <lineage>
        <taxon>Bacteria</taxon>
        <taxon>Pseudomonadati</taxon>
        <taxon>Pseudomonadota</taxon>
        <taxon>Alphaproteobacteria</taxon>
        <taxon>Hyphomicrobiales</taxon>
        <taxon>Bartonellaceae</taxon>
        <taxon>Bartonella</taxon>
    </lineage>
</organism>
<evidence type="ECO:0000313" key="2">
    <source>
        <dbReference type="Proteomes" id="UP001523003"/>
    </source>
</evidence>
<name>A0ABT0P967_9HYPH</name>
<keyword evidence="2" id="KW-1185">Reference proteome</keyword>
<dbReference type="EMBL" id="JAMCOF010000008">
    <property type="protein sequence ID" value="MCL6230016.1"/>
    <property type="molecule type" value="Genomic_DNA"/>
</dbReference>
<protein>
    <submittedName>
        <fullName evidence="1">Uncharacterized protein</fullName>
    </submittedName>
</protein>
<sequence length="788" mass="84645">MAELPPLIHRKNTKVIGHISDYTPEQLQELFSKNKERLNGSIPENKEATGKDVLKPTVAGAFGWGAVHGATVGYDDEVAGALAAGPVKYWAGDKEAAKKYDEVAKRWRDYQKAANRDHPYFYFAGNVAGAVASMFGPGLIARIPAGASAAVRSIPALWRAVSAAKAGQLTGKALLNGTGQAAAKTGQAAAKLARRIAAPEGQLTGKALLDGAKRVAKHAAERAVGNQGAKITSSALAAGERAAQSALAEGAGQAAAKAAALAARKAAARKEAAKFRWGRAAKKGAIYGAISGSGEGEGFWNTLGTTAVGGVLGAAAPFAIGGISKAIPPSVKEMPSAALRSLGEVVGVTKPMPHGISPKALKEVSHSLGDDVMGTLEQTLKRRGPDSMIIDLHDGLAARAFEAAQKDHDAYSIVRNRLGARQNETYRRIDDGITRVLGPKVNTNDLQQEIINRAKAKADPLYEKAKAMPIAKTAQEELRILQKTPAFQDASEKALVRVLNDLDSKVLARNGHQQSDMQLLIKAKEALDDKINSAQLKGENGYARDLIKIKQRLLSILDSASPEYAQARKIYYDNHKVSDALSQGKEALKKNIDLDTIKSQLAGMGALEQDAFKKGVREQIETASKNANNPENSLLSLFGTQNGQEKLQHIYGENKADQLMKMLRPEMERSKLFAQLPKHIGEVGERVEQGAKNTENLNPLKAVMKLLTGPWASITRRIHKDTERDIAALITAREKGNIGLSRQKAVTLLKKFHEAEKKRLIRKEDYAKFVSLIGLLLNGTAVRRIANE</sequence>
<dbReference type="Proteomes" id="UP001523003">
    <property type="component" value="Unassembled WGS sequence"/>
</dbReference>